<dbReference type="InterPro" id="IPR001128">
    <property type="entry name" value="Cyt_P450"/>
</dbReference>
<dbReference type="InterPro" id="IPR002397">
    <property type="entry name" value="Cyt_P450_B"/>
</dbReference>
<keyword evidence="2" id="KW-0503">Monooxygenase</keyword>
<evidence type="ECO:0000313" key="4">
    <source>
        <dbReference type="Proteomes" id="UP000676409"/>
    </source>
</evidence>
<dbReference type="RefSeq" id="WP_211939196.1">
    <property type="nucleotide sequence ID" value="NZ_CP073078.1"/>
</dbReference>
<reference evidence="3" key="1">
    <citation type="submission" date="2021-04" db="EMBL/GenBank/DDBJ databases">
        <title>The complete genome sequence of Caulobacter sp. S6.</title>
        <authorList>
            <person name="Tang Y."/>
            <person name="Ouyang W."/>
            <person name="Liu Q."/>
            <person name="Huang B."/>
            <person name="Guo Z."/>
            <person name="Lei P."/>
        </authorList>
    </citation>
    <scope>NUCLEOTIDE SEQUENCE</scope>
    <source>
        <strain evidence="3">S6</strain>
    </source>
</reference>
<evidence type="ECO:0000313" key="3">
    <source>
        <dbReference type="EMBL" id="QUD89146.1"/>
    </source>
</evidence>
<dbReference type="PRINTS" id="PR00359">
    <property type="entry name" value="BP450"/>
</dbReference>
<accession>A0A975IX87</accession>
<keyword evidence="2" id="KW-0408">Iron</keyword>
<dbReference type="KEGG" id="caul:KCG34_04465"/>
<dbReference type="GO" id="GO:0004497">
    <property type="term" value="F:monooxygenase activity"/>
    <property type="evidence" value="ECO:0007669"/>
    <property type="project" value="UniProtKB-KW"/>
</dbReference>
<dbReference type="Gene3D" id="1.10.630.10">
    <property type="entry name" value="Cytochrome P450"/>
    <property type="match status" value="1"/>
</dbReference>
<proteinExistence type="inferred from homology"/>
<comment type="similarity">
    <text evidence="1 2">Belongs to the cytochrome P450 family.</text>
</comment>
<dbReference type="Pfam" id="PF00067">
    <property type="entry name" value="p450"/>
    <property type="match status" value="1"/>
</dbReference>
<dbReference type="PROSITE" id="PS00086">
    <property type="entry name" value="CYTOCHROME_P450"/>
    <property type="match status" value="1"/>
</dbReference>
<dbReference type="CDD" id="cd11033">
    <property type="entry name" value="CYP142-like"/>
    <property type="match status" value="1"/>
</dbReference>
<gene>
    <name evidence="3" type="ORF">KCG34_04465</name>
</gene>
<dbReference type="PRINTS" id="PR00385">
    <property type="entry name" value="P450"/>
</dbReference>
<keyword evidence="2" id="KW-0349">Heme</keyword>
<evidence type="ECO:0000256" key="2">
    <source>
        <dbReference type="RuleBase" id="RU000461"/>
    </source>
</evidence>
<dbReference type="SUPFAM" id="SSF48264">
    <property type="entry name" value="Cytochrome P450"/>
    <property type="match status" value="1"/>
</dbReference>
<dbReference type="EMBL" id="CP073078">
    <property type="protein sequence ID" value="QUD89146.1"/>
    <property type="molecule type" value="Genomic_DNA"/>
</dbReference>
<dbReference type="GO" id="GO:0020037">
    <property type="term" value="F:heme binding"/>
    <property type="evidence" value="ECO:0007669"/>
    <property type="project" value="InterPro"/>
</dbReference>
<dbReference type="GO" id="GO:0016705">
    <property type="term" value="F:oxidoreductase activity, acting on paired donors, with incorporation or reduction of molecular oxygen"/>
    <property type="evidence" value="ECO:0007669"/>
    <property type="project" value="InterPro"/>
</dbReference>
<sequence length="433" mass="48869">MNVAVKPEAASDAEAYVLPLAELNPARTDRFQADTIWPVFERLRREDPVHFTADSEFGPYWSITRWDDIMAVDTDHEGFSSAEGIGLFNLKLAEEQDKALRAMGQEPRKRGSAGFITMDEPEHSVHRKAVSPTVAPANLATMAPIVRERAGAILDSLPIGTPFDWVDLVSKELTAMTLATLFDFPFEQRRKLPWWSDMFMNQPGHGPVESWQQKAEAVMECFGAFEGLWNQRVQGGTPGNDLISMLVHHPETREMSREQYHGTVVLLIVGGNDTTRNTISGSVHWLNKNPGEYDKLRANPALVGSMVSETIRYQTPLAHMTRVATRDIEVGGKTIKKGDRVVMWYISGNRDEAVIEEPDAYVIDRERPRHHMSFGFGVHRCVGNRVAEMQLTIIWEEILKRFPRIELVGEPVRTYSSFVHGYESMQVVIPARA</sequence>
<dbReference type="InterPro" id="IPR017972">
    <property type="entry name" value="Cyt_P450_CS"/>
</dbReference>
<dbReference type="InterPro" id="IPR036396">
    <property type="entry name" value="Cyt_P450_sf"/>
</dbReference>
<dbReference type="GO" id="GO:0005506">
    <property type="term" value="F:iron ion binding"/>
    <property type="evidence" value="ECO:0007669"/>
    <property type="project" value="InterPro"/>
</dbReference>
<keyword evidence="4" id="KW-1185">Reference proteome</keyword>
<dbReference type="Proteomes" id="UP000676409">
    <property type="component" value="Chromosome"/>
</dbReference>
<dbReference type="PANTHER" id="PTHR46696:SF1">
    <property type="entry name" value="CYTOCHROME P450 YJIB-RELATED"/>
    <property type="match status" value="1"/>
</dbReference>
<dbReference type="AlphaFoldDB" id="A0A975IX87"/>
<keyword evidence="2" id="KW-0560">Oxidoreductase</keyword>
<evidence type="ECO:0000256" key="1">
    <source>
        <dbReference type="ARBA" id="ARBA00010617"/>
    </source>
</evidence>
<organism evidence="3 4">
    <name type="scientific">Phenylobacterium montanum</name>
    <dbReference type="NCBI Taxonomy" id="2823693"/>
    <lineage>
        <taxon>Bacteria</taxon>
        <taxon>Pseudomonadati</taxon>
        <taxon>Pseudomonadota</taxon>
        <taxon>Alphaproteobacteria</taxon>
        <taxon>Caulobacterales</taxon>
        <taxon>Caulobacteraceae</taxon>
        <taxon>Phenylobacterium</taxon>
    </lineage>
</organism>
<dbReference type="PANTHER" id="PTHR46696">
    <property type="entry name" value="P450, PUTATIVE (EUROFUNG)-RELATED"/>
    <property type="match status" value="1"/>
</dbReference>
<name>A0A975IX87_9CAUL</name>
<keyword evidence="2" id="KW-0479">Metal-binding</keyword>
<protein>
    <submittedName>
        <fullName evidence="3">Cytochrome P450</fullName>
    </submittedName>
</protein>